<dbReference type="CDD" id="cd01335">
    <property type="entry name" value="Radical_SAM"/>
    <property type="match status" value="1"/>
</dbReference>
<dbReference type="SFLD" id="SFLDG01385">
    <property type="entry name" value="heme_carboxy_lyase_like"/>
    <property type="match status" value="1"/>
</dbReference>
<comment type="cofactor">
    <cofactor evidence="1">
        <name>[4Fe-4S] cluster</name>
        <dbReference type="ChEBI" id="CHEBI:49883"/>
    </cofactor>
</comment>
<dbReference type="Proteomes" id="UP000769766">
    <property type="component" value="Unassembled WGS sequence"/>
</dbReference>
<dbReference type="SFLD" id="SFLDG01067">
    <property type="entry name" value="SPASM/twitch_domain_containing"/>
    <property type="match status" value="1"/>
</dbReference>
<evidence type="ECO:0000256" key="6">
    <source>
        <dbReference type="ARBA" id="ARBA00023014"/>
    </source>
</evidence>
<dbReference type="PIRSF" id="PIRSF037420">
    <property type="entry name" value="PQQ_syn_pqqE"/>
    <property type="match status" value="1"/>
</dbReference>
<feature type="domain" description="Radical SAM core" evidence="8">
    <location>
        <begin position="22"/>
        <end position="260"/>
    </location>
</feature>
<feature type="compositionally biased region" description="Basic and acidic residues" evidence="7">
    <location>
        <begin position="368"/>
        <end position="380"/>
    </location>
</feature>
<dbReference type="SMART" id="SM00729">
    <property type="entry name" value="Elp3"/>
    <property type="match status" value="1"/>
</dbReference>
<keyword evidence="5" id="KW-0408">Iron</keyword>
<dbReference type="SUPFAM" id="SSF102114">
    <property type="entry name" value="Radical SAM enzymes"/>
    <property type="match status" value="1"/>
</dbReference>
<protein>
    <submittedName>
        <fullName evidence="9">Heme b synthase</fullName>
    </submittedName>
</protein>
<dbReference type="InterPro" id="IPR034480">
    <property type="entry name" value="Heme_synthase-like"/>
</dbReference>
<proteinExistence type="predicted"/>
<dbReference type="GO" id="GO:0046872">
    <property type="term" value="F:metal ion binding"/>
    <property type="evidence" value="ECO:0007669"/>
    <property type="project" value="UniProtKB-KW"/>
</dbReference>
<evidence type="ECO:0000256" key="1">
    <source>
        <dbReference type="ARBA" id="ARBA00001966"/>
    </source>
</evidence>
<evidence type="ECO:0000256" key="5">
    <source>
        <dbReference type="ARBA" id="ARBA00023004"/>
    </source>
</evidence>
<dbReference type="NCBIfam" id="TIGR04545">
    <property type="entry name" value="rSAM_ahbD_hemeb"/>
    <property type="match status" value="1"/>
</dbReference>
<dbReference type="PANTHER" id="PTHR11228">
    <property type="entry name" value="RADICAL SAM DOMAIN PROTEIN"/>
    <property type="match status" value="1"/>
</dbReference>
<comment type="caution">
    <text evidence="9">The sequence shown here is derived from an EMBL/GenBank/DDBJ whole genome shotgun (WGS) entry which is preliminary data.</text>
</comment>
<reference evidence="9" key="1">
    <citation type="submission" date="2020-07" db="EMBL/GenBank/DDBJ databases">
        <title>Huge and variable diversity of episymbiotic CPR bacteria and DPANN archaea in groundwater ecosystems.</title>
        <authorList>
            <person name="He C.Y."/>
            <person name="Keren R."/>
            <person name="Whittaker M."/>
            <person name="Farag I.F."/>
            <person name="Doudna J."/>
            <person name="Cate J.H.D."/>
            <person name="Banfield J.F."/>
        </authorList>
    </citation>
    <scope>NUCLEOTIDE SEQUENCE</scope>
    <source>
        <strain evidence="9">NC_groundwater_672_Ag_B-0.1um_62_36</strain>
    </source>
</reference>
<organism evidence="9 10">
    <name type="scientific">Tectimicrobiota bacterium</name>
    <dbReference type="NCBI Taxonomy" id="2528274"/>
    <lineage>
        <taxon>Bacteria</taxon>
        <taxon>Pseudomonadati</taxon>
        <taxon>Nitrospinota/Tectimicrobiota group</taxon>
        <taxon>Candidatus Tectimicrobiota</taxon>
    </lineage>
</organism>
<keyword evidence="6" id="KW-0411">Iron-sulfur</keyword>
<evidence type="ECO:0000256" key="2">
    <source>
        <dbReference type="ARBA" id="ARBA00022485"/>
    </source>
</evidence>
<dbReference type="SFLD" id="SFLDS00029">
    <property type="entry name" value="Radical_SAM"/>
    <property type="match status" value="1"/>
</dbReference>
<dbReference type="SFLD" id="SFLDF00542">
    <property type="entry name" value="alternative_heme_biosynthesis"/>
    <property type="match status" value="1"/>
</dbReference>
<dbReference type="AlphaFoldDB" id="A0A932CR34"/>
<dbReference type="InterPro" id="IPR023885">
    <property type="entry name" value="4Fe4S-binding_SPASM_dom"/>
</dbReference>
<dbReference type="Pfam" id="PF13186">
    <property type="entry name" value="SPASM"/>
    <property type="match status" value="1"/>
</dbReference>
<dbReference type="GO" id="GO:0003824">
    <property type="term" value="F:catalytic activity"/>
    <property type="evidence" value="ECO:0007669"/>
    <property type="project" value="InterPro"/>
</dbReference>
<dbReference type="PROSITE" id="PS51918">
    <property type="entry name" value="RADICAL_SAM"/>
    <property type="match status" value="1"/>
</dbReference>
<evidence type="ECO:0000256" key="3">
    <source>
        <dbReference type="ARBA" id="ARBA00022691"/>
    </source>
</evidence>
<keyword evidence="4" id="KW-0479">Metal-binding</keyword>
<evidence type="ECO:0000259" key="8">
    <source>
        <dbReference type="PROSITE" id="PS51918"/>
    </source>
</evidence>
<name>A0A932CR34_UNCTE</name>
<dbReference type="PANTHER" id="PTHR11228:SF34">
    <property type="entry name" value="TUNGSTEN-CONTAINING ALDEHYDE FERREDOXIN OXIDOREDUCTASE COFACTOR MODIFYING PROTEIN"/>
    <property type="match status" value="1"/>
</dbReference>
<dbReference type="Gene3D" id="3.20.20.70">
    <property type="entry name" value="Aldolase class I"/>
    <property type="match status" value="1"/>
</dbReference>
<accession>A0A932CR34</accession>
<evidence type="ECO:0000256" key="4">
    <source>
        <dbReference type="ARBA" id="ARBA00022723"/>
    </source>
</evidence>
<dbReference type="EMBL" id="JACPRF010000385">
    <property type="protein sequence ID" value="MBI2877729.1"/>
    <property type="molecule type" value="Genomic_DNA"/>
</dbReference>
<dbReference type="InterPro" id="IPR058240">
    <property type="entry name" value="rSAM_sf"/>
</dbReference>
<keyword evidence="3" id="KW-0949">S-adenosyl-L-methionine</keyword>
<dbReference type="InterPro" id="IPR030896">
    <property type="entry name" value="rSAM_AhbD_hemeb"/>
</dbReference>
<dbReference type="InterPro" id="IPR007197">
    <property type="entry name" value="rSAM"/>
</dbReference>
<dbReference type="InterPro" id="IPR017200">
    <property type="entry name" value="PqqE-like"/>
</dbReference>
<sequence>MKHEASRAHPGQPAGHPGGQGVYLPRLIAWEVTRTCNLSCIHCRASARLGPYPGELTTAEGRRLLEEIASFSQPILIMTGGEPLMRPDIFELIAHGSRLGLRMVLSSNGTPITAELARQMVESGVKRLSISLDGATAASHDRFRQMEGAFEGSLRGIELIKAVGLEFQINTTITQCNLSELAAIQELACRVGAAAHHIFLLVPTGRGKELAEQEISAADYEQALHWFYDQREQVPLHLKATCAPHYYRILRQRAREEGKTVTPETFGLDAMTKGCLGGQSFAFISHRGEVQICGYLEVKCGDVREQHFREIWEHSPVFLQMRDLDRYHGRCGHCEYRRVCGGCRARAYAATGDYLGEEPLCTHQPRQPRSDSERSGDLSS</sequence>
<gene>
    <name evidence="9" type="primary">ahbD</name>
    <name evidence="9" type="ORF">HYY20_12690</name>
</gene>
<evidence type="ECO:0000256" key="7">
    <source>
        <dbReference type="SAM" id="MobiDB-lite"/>
    </source>
</evidence>
<dbReference type="InterPro" id="IPR013785">
    <property type="entry name" value="Aldolase_TIM"/>
</dbReference>
<dbReference type="NCBIfam" id="TIGR04085">
    <property type="entry name" value="rSAM_more_4Fe4S"/>
    <property type="match status" value="1"/>
</dbReference>
<dbReference type="SFLD" id="SFLDG01386">
    <property type="entry name" value="main_SPASM_domain-containing"/>
    <property type="match status" value="1"/>
</dbReference>
<dbReference type="CDD" id="cd21123">
    <property type="entry name" value="SPASM_MftC-like"/>
    <property type="match status" value="1"/>
</dbReference>
<evidence type="ECO:0000313" key="9">
    <source>
        <dbReference type="EMBL" id="MBI2877729.1"/>
    </source>
</evidence>
<dbReference type="GO" id="GO:0051539">
    <property type="term" value="F:4 iron, 4 sulfur cluster binding"/>
    <property type="evidence" value="ECO:0007669"/>
    <property type="project" value="UniProtKB-KW"/>
</dbReference>
<evidence type="ECO:0000313" key="10">
    <source>
        <dbReference type="Proteomes" id="UP000769766"/>
    </source>
</evidence>
<dbReference type="Pfam" id="PF04055">
    <property type="entry name" value="Radical_SAM"/>
    <property type="match status" value="1"/>
</dbReference>
<keyword evidence="2" id="KW-0004">4Fe-4S</keyword>
<dbReference type="InterPro" id="IPR050377">
    <property type="entry name" value="Radical_SAM_PqqE_MftC-like"/>
</dbReference>
<dbReference type="InterPro" id="IPR006638">
    <property type="entry name" value="Elp3/MiaA/NifB-like_rSAM"/>
</dbReference>
<feature type="region of interest" description="Disordered" evidence="7">
    <location>
        <begin position="360"/>
        <end position="380"/>
    </location>
</feature>